<comment type="caution">
    <text evidence="1">The sequence shown here is derived from an EMBL/GenBank/DDBJ whole genome shotgun (WGS) entry which is preliminary data.</text>
</comment>
<evidence type="ECO:0000313" key="2">
    <source>
        <dbReference type="Proteomes" id="UP001497700"/>
    </source>
</evidence>
<keyword evidence="2" id="KW-1185">Reference proteome</keyword>
<dbReference type="Proteomes" id="UP001497700">
    <property type="component" value="Unassembled WGS sequence"/>
</dbReference>
<reference evidence="1 2" key="1">
    <citation type="journal article" date="2022" name="New Phytol.">
        <title>Ecological generalism drives hyperdiversity of secondary metabolite gene clusters in xylarialean endophytes.</title>
        <authorList>
            <person name="Franco M.E.E."/>
            <person name="Wisecaver J.H."/>
            <person name="Arnold A.E."/>
            <person name="Ju Y.M."/>
            <person name="Slot J.C."/>
            <person name="Ahrendt S."/>
            <person name="Moore L.P."/>
            <person name="Eastman K.E."/>
            <person name="Scott K."/>
            <person name="Konkel Z."/>
            <person name="Mondo S.J."/>
            <person name="Kuo A."/>
            <person name="Hayes R.D."/>
            <person name="Haridas S."/>
            <person name="Andreopoulos B."/>
            <person name="Riley R."/>
            <person name="LaButti K."/>
            <person name="Pangilinan J."/>
            <person name="Lipzen A."/>
            <person name="Amirebrahimi M."/>
            <person name="Yan J."/>
            <person name="Adam C."/>
            <person name="Keymanesh K."/>
            <person name="Ng V."/>
            <person name="Louie K."/>
            <person name="Northen T."/>
            <person name="Drula E."/>
            <person name="Henrissat B."/>
            <person name="Hsieh H.M."/>
            <person name="Youens-Clark K."/>
            <person name="Lutzoni F."/>
            <person name="Miadlikowska J."/>
            <person name="Eastwood D.C."/>
            <person name="Hamelin R.C."/>
            <person name="Grigoriev I.V."/>
            <person name="U'Ren J.M."/>
        </authorList>
    </citation>
    <scope>NUCLEOTIDE SEQUENCE [LARGE SCALE GENOMIC DNA]</scope>
    <source>
        <strain evidence="1 2">CBS 119005</strain>
    </source>
</reference>
<gene>
    <name evidence="1" type="ORF">F4820DRAFT_415256</name>
</gene>
<organism evidence="1 2">
    <name type="scientific">Hypoxylon rubiginosum</name>
    <dbReference type="NCBI Taxonomy" id="110542"/>
    <lineage>
        <taxon>Eukaryota</taxon>
        <taxon>Fungi</taxon>
        <taxon>Dikarya</taxon>
        <taxon>Ascomycota</taxon>
        <taxon>Pezizomycotina</taxon>
        <taxon>Sordariomycetes</taxon>
        <taxon>Xylariomycetidae</taxon>
        <taxon>Xylariales</taxon>
        <taxon>Hypoxylaceae</taxon>
        <taxon>Hypoxylon</taxon>
    </lineage>
</organism>
<sequence>MKIFSSPSTFTTIFFLSRHGEFPIGQPFQKMASSSREHFKTIIAQINLIESNHADKLRDIDSKFKEVRDAIQDELQKIEQRRQQMEQEHQIAIETEEQSYSKQLNPYLEIFSLPKQQDRETPEAANGRQEGDEFRDGNKNTEKEIIVVDSESESSTPQTAMGGLSDTPDQDDVGTSEQPAPRNRRRRKRPAMTEHSDNDVQADTPQADTPRADIPRAKRARNGGPSNASFQPTFGVYTDSSHRSLANPYDIIEPPTPTSVRRENEVFKGITYPTVGEIYKVQDKRFSAGYAALILPLGDFDVIGISRSIRNTKIGRVPPCYRYDKQDRSFLGWRRDYEDDGSKVTDRKFACMCFHKGNAEIPLEGEFTAANEKFSWISAKTLRPLNLEAPASKFIGGWKRAKRFSQRLKLIREKHANGNRPVDTTIDVPAAEENETDGQIPRDTSNVTSTDELPSQLAVDDMPHDSLQAPESPSGRSEQNLPEEQSETRLPPQPQRDPWNLPTLEEINQQHPDPTSGELGYGSDGMLQFPQDDFPNEEDHKDTLGWFSKPLPHLSRNFSSVHLQLLMHKRILHLKP</sequence>
<dbReference type="EMBL" id="MU393453">
    <property type="protein sequence ID" value="KAI4866862.1"/>
    <property type="molecule type" value="Genomic_DNA"/>
</dbReference>
<protein>
    <submittedName>
        <fullName evidence="1">Uncharacterized protein</fullName>
    </submittedName>
</protein>
<evidence type="ECO:0000313" key="1">
    <source>
        <dbReference type="EMBL" id="KAI4866862.1"/>
    </source>
</evidence>
<proteinExistence type="predicted"/>
<name>A0ACB9Z5W8_9PEZI</name>
<accession>A0ACB9Z5W8</accession>